<keyword evidence="3 6" id="KW-0812">Transmembrane</keyword>
<feature type="transmembrane region" description="Helical" evidence="6">
    <location>
        <begin position="182"/>
        <end position="203"/>
    </location>
</feature>
<feature type="transmembrane region" description="Helical" evidence="6">
    <location>
        <begin position="407"/>
        <end position="428"/>
    </location>
</feature>
<dbReference type="PANTHER" id="PTHR43791:SF36">
    <property type="entry name" value="TRANSPORTER, PUTATIVE (AFU_ORTHOLOGUE AFUA_6G08340)-RELATED"/>
    <property type="match status" value="1"/>
</dbReference>
<feature type="transmembrane region" description="Helical" evidence="6">
    <location>
        <begin position="289"/>
        <end position="307"/>
    </location>
</feature>
<dbReference type="InterPro" id="IPR011701">
    <property type="entry name" value="MFS"/>
</dbReference>
<dbReference type="CDD" id="cd17319">
    <property type="entry name" value="MFS_ExuT_GudP_like"/>
    <property type="match status" value="1"/>
</dbReference>
<dbReference type="InterPro" id="IPR036259">
    <property type="entry name" value="MFS_trans_sf"/>
</dbReference>
<dbReference type="RefSeq" id="WP_184214442.1">
    <property type="nucleotide sequence ID" value="NZ_JACHIP010000002.1"/>
</dbReference>
<sequence length="437" mass="47601">MPPAQSLPSIDASKLYSKITWRLIPYIFILYILAYLDRVNVGFAAADMQRDLHLSNTVYGTGAGIFFLGSALFDLPSNLMLTRFGPRRWIARIMISWGIVATGMAFVTGAHSFYLLRFLLGLGEAGFFPGMILYLTFWFPSAERARAIAKFMTATSLAGVVGGPLSSFLLKLEGRSGLHGWQWLFLSEGLPTILMGVSVLFLLKDKPDDANWLSHEEKQWLDAELQRDRNEGGATARHNLLDAFKLPLVWMLAAVFFISQIGVYTVNLWMPLVLNSFVHAGTHGDASLIARYATFPYLAAAIFTVIIGWSSDRTGDRRWHIAFCLLLCAIGFSWVAIAHSLLAALVAFTLATMGWWGMMGPFWAIPTRVLGGRAAAGGVAIITILGGIGGFTGPYLTGLLRDLTHSFSAGLFVIGGLAIVGAVVTLAIRTSPRSAAN</sequence>
<gene>
    <name evidence="8" type="ORF">HDF16_001164</name>
</gene>
<evidence type="ECO:0000256" key="3">
    <source>
        <dbReference type="ARBA" id="ARBA00022692"/>
    </source>
</evidence>
<dbReference type="SUPFAM" id="SSF103473">
    <property type="entry name" value="MFS general substrate transporter"/>
    <property type="match status" value="1"/>
</dbReference>
<protein>
    <submittedName>
        <fullName evidence="8">Sugar phosphate permease</fullName>
    </submittedName>
</protein>
<dbReference type="GO" id="GO:0016020">
    <property type="term" value="C:membrane"/>
    <property type="evidence" value="ECO:0007669"/>
    <property type="project" value="UniProtKB-SubCell"/>
</dbReference>
<evidence type="ECO:0000313" key="9">
    <source>
        <dbReference type="Proteomes" id="UP000540989"/>
    </source>
</evidence>
<dbReference type="GO" id="GO:0022857">
    <property type="term" value="F:transmembrane transporter activity"/>
    <property type="evidence" value="ECO:0007669"/>
    <property type="project" value="InterPro"/>
</dbReference>
<dbReference type="AlphaFoldDB" id="A0A7W8E2S0"/>
<comment type="subcellular location">
    <subcellularLocation>
        <location evidence="1">Membrane</location>
        <topology evidence="1">Multi-pass membrane protein</topology>
    </subcellularLocation>
</comment>
<evidence type="ECO:0000256" key="2">
    <source>
        <dbReference type="ARBA" id="ARBA00022448"/>
    </source>
</evidence>
<feature type="transmembrane region" description="Helical" evidence="6">
    <location>
        <begin position="23"/>
        <end position="46"/>
    </location>
</feature>
<dbReference type="PANTHER" id="PTHR43791">
    <property type="entry name" value="PERMEASE-RELATED"/>
    <property type="match status" value="1"/>
</dbReference>
<feature type="transmembrane region" description="Helical" evidence="6">
    <location>
        <begin position="319"/>
        <end position="337"/>
    </location>
</feature>
<dbReference type="InterPro" id="IPR020846">
    <property type="entry name" value="MFS_dom"/>
</dbReference>
<feature type="transmembrane region" description="Helical" evidence="6">
    <location>
        <begin position="114"/>
        <end position="139"/>
    </location>
</feature>
<feature type="domain" description="Major facilitator superfamily (MFS) profile" evidence="7">
    <location>
        <begin position="23"/>
        <end position="433"/>
    </location>
</feature>
<dbReference type="FunFam" id="1.20.1250.20:FF:000018">
    <property type="entry name" value="MFS transporter permease"/>
    <property type="match status" value="1"/>
</dbReference>
<keyword evidence="2" id="KW-0813">Transport</keyword>
<feature type="transmembrane region" description="Helical" evidence="6">
    <location>
        <begin position="151"/>
        <end position="170"/>
    </location>
</feature>
<evidence type="ECO:0000256" key="5">
    <source>
        <dbReference type="ARBA" id="ARBA00023136"/>
    </source>
</evidence>
<keyword evidence="9" id="KW-1185">Reference proteome</keyword>
<feature type="transmembrane region" description="Helical" evidence="6">
    <location>
        <begin position="375"/>
        <end position="395"/>
    </location>
</feature>
<proteinExistence type="predicted"/>
<dbReference type="EMBL" id="JACHIP010000002">
    <property type="protein sequence ID" value="MBB5056479.1"/>
    <property type="molecule type" value="Genomic_DNA"/>
</dbReference>
<feature type="transmembrane region" description="Helical" evidence="6">
    <location>
        <begin position="343"/>
        <end position="363"/>
    </location>
</feature>
<evidence type="ECO:0000256" key="6">
    <source>
        <dbReference type="SAM" id="Phobius"/>
    </source>
</evidence>
<accession>A0A7W8E2S0</accession>
<evidence type="ECO:0000256" key="1">
    <source>
        <dbReference type="ARBA" id="ARBA00004141"/>
    </source>
</evidence>
<evidence type="ECO:0000256" key="4">
    <source>
        <dbReference type="ARBA" id="ARBA00022989"/>
    </source>
</evidence>
<dbReference type="Pfam" id="PF07690">
    <property type="entry name" value="MFS_1"/>
    <property type="match status" value="1"/>
</dbReference>
<feature type="transmembrane region" description="Helical" evidence="6">
    <location>
        <begin position="89"/>
        <end position="108"/>
    </location>
</feature>
<dbReference type="Gene3D" id="1.20.1250.20">
    <property type="entry name" value="MFS general substrate transporter like domains"/>
    <property type="match status" value="2"/>
</dbReference>
<reference evidence="8 9" key="1">
    <citation type="submission" date="2020-08" db="EMBL/GenBank/DDBJ databases">
        <title>Genomic Encyclopedia of Type Strains, Phase IV (KMG-V): Genome sequencing to study the core and pangenomes of soil and plant-associated prokaryotes.</title>
        <authorList>
            <person name="Whitman W."/>
        </authorList>
    </citation>
    <scope>NUCLEOTIDE SEQUENCE [LARGE SCALE GENOMIC DNA]</scope>
    <source>
        <strain evidence="8 9">M8UP14</strain>
    </source>
</reference>
<feature type="transmembrane region" description="Helical" evidence="6">
    <location>
        <begin position="58"/>
        <end position="77"/>
    </location>
</feature>
<keyword evidence="4 6" id="KW-1133">Transmembrane helix</keyword>
<feature type="transmembrane region" description="Helical" evidence="6">
    <location>
        <begin position="248"/>
        <end position="269"/>
    </location>
</feature>
<dbReference type="Proteomes" id="UP000540989">
    <property type="component" value="Unassembled WGS sequence"/>
</dbReference>
<dbReference type="PROSITE" id="PS50850">
    <property type="entry name" value="MFS"/>
    <property type="match status" value="1"/>
</dbReference>
<keyword evidence="5 6" id="KW-0472">Membrane</keyword>
<evidence type="ECO:0000313" key="8">
    <source>
        <dbReference type="EMBL" id="MBB5056479.1"/>
    </source>
</evidence>
<organism evidence="8 9">
    <name type="scientific">Granulicella aggregans</name>
    <dbReference type="NCBI Taxonomy" id="474949"/>
    <lineage>
        <taxon>Bacteria</taxon>
        <taxon>Pseudomonadati</taxon>
        <taxon>Acidobacteriota</taxon>
        <taxon>Terriglobia</taxon>
        <taxon>Terriglobales</taxon>
        <taxon>Acidobacteriaceae</taxon>
        <taxon>Granulicella</taxon>
    </lineage>
</organism>
<name>A0A7W8E2S0_9BACT</name>
<evidence type="ECO:0000259" key="7">
    <source>
        <dbReference type="PROSITE" id="PS50850"/>
    </source>
</evidence>
<comment type="caution">
    <text evidence="8">The sequence shown here is derived from an EMBL/GenBank/DDBJ whole genome shotgun (WGS) entry which is preliminary data.</text>
</comment>